<protein>
    <submittedName>
        <fullName evidence="2">Uncharacterized protein</fullName>
    </submittedName>
</protein>
<evidence type="ECO:0000256" key="1">
    <source>
        <dbReference type="SAM" id="MobiDB-lite"/>
    </source>
</evidence>
<sequence length="125" mass="13349">MENVNPRVNEELRQRLPSPSRQHLSNINRFGSSLNLDCSSPQAPCCLQEFLVCCSPVSPSSIKSSLAALPSSFPGGTGKMEADIRPSSDPFSWAESAGDCLDEEAAFKGPKSPVLGRNLVTAGNR</sequence>
<evidence type="ECO:0000313" key="3">
    <source>
        <dbReference type="Proteomes" id="UP001482620"/>
    </source>
</evidence>
<organism evidence="2 3">
    <name type="scientific">Ilyodon furcidens</name>
    <name type="common">goldbreast splitfin</name>
    <dbReference type="NCBI Taxonomy" id="33524"/>
    <lineage>
        <taxon>Eukaryota</taxon>
        <taxon>Metazoa</taxon>
        <taxon>Chordata</taxon>
        <taxon>Craniata</taxon>
        <taxon>Vertebrata</taxon>
        <taxon>Euteleostomi</taxon>
        <taxon>Actinopterygii</taxon>
        <taxon>Neopterygii</taxon>
        <taxon>Teleostei</taxon>
        <taxon>Neoteleostei</taxon>
        <taxon>Acanthomorphata</taxon>
        <taxon>Ovalentaria</taxon>
        <taxon>Atherinomorphae</taxon>
        <taxon>Cyprinodontiformes</taxon>
        <taxon>Goodeidae</taxon>
        <taxon>Ilyodon</taxon>
    </lineage>
</organism>
<accession>A0ABV0SM71</accession>
<proteinExistence type="predicted"/>
<keyword evidence="3" id="KW-1185">Reference proteome</keyword>
<evidence type="ECO:0000313" key="2">
    <source>
        <dbReference type="EMBL" id="MEQ2221672.1"/>
    </source>
</evidence>
<dbReference type="EMBL" id="JAHRIQ010001744">
    <property type="protein sequence ID" value="MEQ2221672.1"/>
    <property type="molecule type" value="Genomic_DNA"/>
</dbReference>
<gene>
    <name evidence="2" type="ORF">ILYODFUR_018123</name>
</gene>
<name>A0ABV0SM71_9TELE</name>
<reference evidence="2 3" key="1">
    <citation type="submission" date="2021-06" db="EMBL/GenBank/DDBJ databases">
        <authorList>
            <person name="Palmer J.M."/>
        </authorList>
    </citation>
    <scope>NUCLEOTIDE SEQUENCE [LARGE SCALE GENOMIC DNA]</scope>
    <source>
        <strain evidence="3">if_2019</strain>
        <tissue evidence="2">Muscle</tissue>
    </source>
</reference>
<comment type="caution">
    <text evidence="2">The sequence shown here is derived from an EMBL/GenBank/DDBJ whole genome shotgun (WGS) entry which is preliminary data.</text>
</comment>
<feature type="region of interest" description="Disordered" evidence="1">
    <location>
        <begin position="1"/>
        <end position="23"/>
    </location>
</feature>
<dbReference type="Proteomes" id="UP001482620">
    <property type="component" value="Unassembled WGS sequence"/>
</dbReference>